<dbReference type="Gene3D" id="3.30.200.150">
    <property type="match status" value="1"/>
</dbReference>
<keyword evidence="2" id="KW-0808">Transferase</keyword>
<dbReference type="KEGG" id="cwo:Cwoe_2613"/>
<accession>D3F8R8</accession>
<dbReference type="EMBL" id="CP001854">
    <property type="protein sequence ID" value="ADB51032.1"/>
    <property type="molecule type" value="Genomic_DNA"/>
</dbReference>
<dbReference type="RefSeq" id="WP_012934083.1">
    <property type="nucleotide sequence ID" value="NC_013739.1"/>
</dbReference>
<feature type="domain" description="Aminoglycoside phosphotransferase" evidence="1">
    <location>
        <begin position="30"/>
        <end position="238"/>
    </location>
</feature>
<proteinExistence type="predicted"/>
<dbReference type="Pfam" id="PF01636">
    <property type="entry name" value="APH"/>
    <property type="match status" value="1"/>
</dbReference>
<evidence type="ECO:0000313" key="2">
    <source>
        <dbReference type="EMBL" id="ADB51032.1"/>
    </source>
</evidence>
<dbReference type="InterPro" id="IPR011009">
    <property type="entry name" value="Kinase-like_dom_sf"/>
</dbReference>
<dbReference type="EC" id="2.7.1.119" evidence="2"/>
<gene>
    <name evidence="2" type="ordered locus">Cwoe_2613</name>
</gene>
<dbReference type="AlphaFoldDB" id="D3F8R8"/>
<dbReference type="OrthoDB" id="3806873at2"/>
<dbReference type="InterPro" id="IPR051678">
    <property type="entry name" value="AGP_Transferase"/>
</dbReference>
<name>D3F8R8_CONWI</name>
<evidence type="ECO:0000259" key="1">
    <source>
        <dbReference type="Pfam" id="PF01636"/>
    </source>
</evidence>
<dbReference type="eggNOG" id="COG3173">
    <property type="taxonomic scope" value="Bacteria"/>
</dbReference>
<dbReference type="SUPFAM" id="SSF56112">
    <property type="entry name" value="Protein kinase-like (PK-like)"/>
    <property type="match status" value="1"/>
</dbReference>
<dbReference type="Proteomes" id="UP000008229">
    <property type="component" value="Chromosome"/>
</dbReference>
<protein>
    <submittedName>
        <fullName evidence="2">Hygromycin-B kinase</fullName>
        <ecNumber evidence="2">2.7.1.119</ecNumber>
    </submittedName>
</protein>
<dbReference type="Gene3D" id="3.90.1200.10">
    <property type="match status" value="1"/>
</dbReference>
<dbReference type="HOGENOM" id="CLU_818916_0_0_11"/>
<organism evidence="2 3">
    <name type="scientific">Conexibacter woesei (strain DSM 14684 / CCUG 47730 / CIP 108061 / JCM 11494 / NBRC 100937 / ID131577)</name>
    <dbReference type="NCBI Taxonomy" id="469383"/>
    <lineage>
        <taxon>Bacteria</taxon>
        <taxon>Bacillati</taxon>
        <taxon>Actinomycetota</taxon>
        <taxon>Thermoleophilia</taxon>
        <taxon>Solirubrobacterales</taxon>
        <taxon>Conexibacteraceae</taxon>
        <taxon>Conexibacter</taxon>
    </lineage>
</organism>
<reference evidence="2 3" key="1">
    <citation type="journal article" date="2010" name="Stand. Genomic Sci.">
        <title>Complete genome sequence of Conexibacter woesei type strain (ID131577).</title>
        <authorList>
            <person name="Pukall R."/>
            <person name="Lapidus A."/>
            <person name="Glavina Del Rio T."/>
            <person name="Copeland A."/>
            <person name="Tice H."/>
            <person name="Cheng J.-F."/>
            <person name="Lucas S."/>
            <person name="Chen F."/>
            <person name="Nolan M."/>
            <person name="Bruce D."/>
            <person name="Goodwin L."/>
            <person name="Pitluck S."/>
            <person name="Mavromatis K."/>
            <person name="Ivanova N."/>
            <person name="Ovchinnikova G."/>
            <person name="Pati A."/>
            <person name="Chen A."/>
            <person name="Palaniappan K."/>
            <person name="Land M."/>
            <person name="Hauser L."/>
            <person name="Chang Y.-J."/>
            <person name="Jeffries C.D."/>
            <person name="Chain P."/>
            <person name="Meincke L."/>
            <person name="Sims D."/>
            <person name="Brettin T."/>
            <person name="Detter J.C."/>
            <person name="Rohde M."/>
            <person name="Goeker M."/>
            <person name="Bristow J."/>
            <person name="Eisen J.A."/>
            <person name="Markowitz V."/>
            <person name="Kyrpides N.C."/>
            <person name="Klenk H.-P."/>
            <person name="Hugenholtz P."/>
        </authorList>
    </citation>
    <scope>NUCLEOTIDE SEQUENCE [LARGE SCALE GENOMIC DNA]</scope>
    <source>
        <strain evidence="3">DSM 14684 / CIP 108061 / JCM 11494 / NBRC 100937 / ID131577</strain>
    </source>
</reference>
<dbReference type="GO" id="GO:0008904">
    <property type="term" value="F:hygromycin-B 7''-O-phosphotransferase activity"/>
    <property type="evidence" value="ECO:0007669"/>
    <property type="project" value="UniProtKB-EC"/>
</dbReference>
<keyword evidence="3" id="KW-1185">Reference proteome</keyword>
<keyword evidence="2" id="KW-0418">Kinase</keyword>
<reference evidence="3" key="2">
    <citation type="submission" date="2010-01" db="EMBL/GenBank/DDBJ databases">
        <title>The complete genome of Conexibacter woesei DSM 14684.</title>
        <authorList>
            <consortium name="US DOE Joint Genome Institute (JGI-PGF)"/>
            <person name="Lucas S."/>
            <person name="Copeland A."/>
            <person name="Lapidus A."/>
            <person name="Glavina del Rio T."/>
            <person name="Dalin E."/>
            <person name="Tice H."/>
            <person name="Bruce D."/>
            <person name="Goodwin L."/>
            <person name="Pitluck S."/>
            <person name="Kyrpides N."/>
            <person name="Mavromatis K."/>
            <person name="Ivanova N."/>
            <person name="Mikhailova N."/>
            <person name="Chertkov O."/>
            <person name="Brettin T."/>
            <person name="Detter J.C."/>
            <person name="Han C."/>
            <person name="Larimer F."/>
            <person name="Land M."/>
            <person name="Hauser L."/>
            <person name="Markowitz V."/>
            <person name="Cheng J.-F."/>
            <person name="Hugenholtz P."/>
            <person name="Woyke T."/>
            <person name="Wu D."/>
            <person name="Pukall R."/>
            <person name="Steenblock K."/>
            <person name="Schneider S."/>
            <person name="Klenk H.-P."/>
            <person name="Eisen J.A."/>
        </authorList>
    </citation>
    <scope>NUCLEOTIDE SEQUENCE [LARGE SCALE GENOMIC DNA]</scope>
    <source>
        <strain evidence="3">DSM 14684 / CIP 108061 / JCM 11494 / NBRC 100937 / ID131577</strain>
    </source>
</reference>
<dbReference type="STRING" id="469383.Cwoe_2613"/>
<sequence length="306" mass="32999">MAKPEIPTEVVRRWLGAHLGAPLRELRRLAAEGEESQAFTFEPAGGGAPLVLRIGSGEAGFRKDAYAARRFGRDALPIPEVLSIAPFDDVHWACVTRFVSGVTLQDADAATLRVLTEPVARALEAIAASPLDGTRGWGPLDAGGAGAYASWEEFLRAPLHTGWEGPARHAAAVAALLRALVEPDGGAPPARRLVHGDFGSNNVLTDGRRIVAVLDWDCALAGDPLYDAANVFFWAPWLECMRIQSEQLDATLPLDPLVRRRLRRYQLHIGVRELQSLAPSDPDGELDALASRTLRLLPARGRPAAP</sequence>
<dbReference type="InterPro" id="IPR002575">
    <property type="entry name" value="Aminoglycoside_PTrfase"/>
</dbReference>
<evidence type="ECO:0000313" key="3">
    <source>
        <dbReference type="Proteomes" id="UP000008229"/>
    </source>
</evidence>
<dbReference type="PANTHER" id="PTHR21310">
    <property type="entry name" value="AMINOGLYCOSIDE PHOSPHOTRANSFERASE-RELATED-RELATED"/>
    <property type="match status" value="1"/>
</dbReference>